<keyword evidence="2" id="KW-0813">Transport</keyword>
<dbReference type="Proteomes" id="UP000006844">
    <property type="component" value="Chromosome"/>
</dbReference>
<evidence type="ECO:0000313" key="10">
    <source>
        <dbReference type="Proteomes" id="UP000006844"/>
    </source>
</evidence>
<evidence type="ECO:0000259" key="8">
    <source>
        <dbReference type="Pfam" id="PF25183"/>
    </source>
</evidence>
<dbReference type="AlphaFoldDB" id="E8UYW7"/>
<organism evidence="9 10">
    <name type="scientific">Terriglobus saanensis (strain ATCC BAA-1853 / DSM 23119 / SP1PR4)</name>
    <dbReference type="NCBI Taxonomy" id="401053"/>
    <lineage>
        <taxon>Bacteria</taxon>
        <taxon>Pseudomonadati</taxon>
        <taxon>Acidobacteriota</taxon>
        <taxon>Terriglobia</taxon>
        <taxon>Terriglobales</taxon>
        <taxon>Acidobacteriaceae</taxon>
        <taxon>Terriglobus</taxon>
    </lineage>
</organism>
<dbReference type="InterPro" id="IPR039426">
    <property type="entry name" value="TonB-dep_rcpt-like"/>
</dbReference>
<sequence length="1053" mass="114221">MRKLLTCFICSLLLFLGSVMYSQSVDTAILGTATDPSGAVVAGATVTVTSVTTGITKVGTTGSEGQYSIRYLTPGKYNVEITAPGFSSAERKGVDLALAQQAKVDFKVAIGASTQVVEVESTMPLLQSESAALGATIDTDRTANLPLNGRKFNDLAVLTPGVTVNNPDNHSSSTAGSAVGANGGRNRWGQIDVDGITMLNNRQAYVNSYPSVDAIEEFRVQTGNYSAQYGFSAGTNIGVQLKSGGNSFHGSAFEFIRNNAVDARNYFTRAPQKKNVLKQNQFGGTIGGPIFRDKTFFFFSYEGLRSIAEVPGTANVLTQAQRNGDFSALLTQATPVQLKNPFGGFYAGNIIPVNAVSQALINQYVPLPNSTSGQNYAGSSIGNEKVDQEIVRLDHRFNDRNQIFVHYIHTYRDFPNSDLNRNFTFTGTYPMHNAALQYLHIFTPSLVNELRMGVNLEHVKQLSTRTNTSFTIASLGITGFKVGGPSGRDLTSSEQGFPLLNISGFLGMGDDKAASNLDYSRTFQLADNLTWTRGRHTLLFGGDFRKAEDNATTNNTPFGSESFTGDITGNAAADYMLGYPKTSITPEGVPITAARQWRTAEYFQDNWRATDKLTLNLGVRYEIYAPPYDTNNVSRTLDFSTPTPTLTPAPGQRLDGIWQITHKDIAPRLGFAYSMTPKTVIRGGYGMTYFGGQFDNINILQLNPPTAGSLTIINPATNPVATISTPVPASLYPNPPFFNVTTVPPDRKRPDVNVQTYNLTVSQQFGKSVLDVSYVGVKGSHLDTSLQYFNSPQPGGVGAVQARRPYPTFARIRALDFTGASNYSALQAHFEHRLTSQLNVTVVYSYSHQLDNQGADVNSGGCSCQNVRAPHEYASGTTDQRHNLVIGYVWHMPKFTQNRALGTAINGWSLNGLVLLNSGSPLNVTQSTDAQNDDNSWQRPNMVQGVSPYATTKTSTNWFNSAAYALSTATFGTTPRNSLVGPGTKTVNAAVMKDFAMPYNESHKLQARFEAFNALNTPQFSNPGTSFGSSSFGQISSTKINNRELQAAVKYIF</sequence>
<evidence type="ECO:0000256" key="6">
    <source>
        <dbReference type="ARBA" id="ARBA00023237"/>
    </source>
</evidence>
<dbReference type="GO" id="GO:0015344">
    <property type="term" value="F:siderophore uptake transmembrane transporter activity"/>
    <property type="evidence" value="ECO:0007669"/>
    <property type="project" value="TreeGrafter"/>
</dbReference>
<feature type="chain" id="PRO_5003228911" evidence="7">
    <location>
        <begin position="23"/>
        <end position="1053"/>
    </location>
</feature>
<feature type="domain" description="TonB-dependent transporter Oar-like beta-barrel" evidence="8">
    <location>
        <begin position="241"/>
        <end position="1046"/>
    </location>
</feature>
<keyword evidence="4" id="KW-0812">Transmembrane</keyword>
<dbReference type="STRING" id="401053.AciPR4_3580"/>
<evidence type="ECO:0000256" key="3">
    <source>
        <dbReference type="ARBA" id="ARBA00022452"/>
    </source>
</evidence>
<dbReference type="InterPro" id="IPR057601">
    <property type="entry name" value="Oar-like_b-barrel"/>
</dbReference>
<dbReference type="PANTHER" id="PTHR30069">
    <property type="entry name" value="TONB-DEPENDENT OUTER MEMBRANE RECEPTOR"/>
    <property type="match status" value="1"/>
</dbReference>
<dbReference type="Gene3D" id="2.40.170.20">
    <property type="entry name" value="TonB-dependent receptor, beta-barrel domain"/>
    <property type="match status" value="1"/>
</dbReference>
<dbReference type="GO" id="GO:0009279">
    <property type="term" value="C:cell outer membrane"/>
    <property type="evidence" value="ECO:0007669"/>
    <property type="project" value="UniProtKB-SubCell"/>
</dbReference>
<dbReference type="Gene3D" id="2.60.40.1120">
    <property type="entry name" value="Carboxypeptidase-like, regulatory domain"/>
    <property type="match status" value="1"/>
</dbReference>
<keyword evidence="6" id="KW-0998">Cell outer membrane</keyword>
<dbReference type="PANTHER" id="PTHR30069:SF46">
    <property type="entry name" value="OAR PROTEIN"/>
    <property type="match status" value="1"/>
</dbReference>
<dbReference type="InterPro" id="IPR008969">
    <property type="entry name" value="CarboxyPept-like_regulatory"/>
</dbReference>
<dbReference type="KEGG" id="tsa:AciPR4_3580"/>
<gene>
    <name evidence="9" type="ordered locus">AciPR4_3580</name>
</gene>
<evidence type="ECO:0000256" key="7">
    <source>
        <dbReference type="SAM" id="SignalP"/>
    </source>
</evidence>
<feature type="signal peptide" evidence="7">
    <location>
        <begin position="1"/>
        <end position="22"/>
    </location>
</feature>
<dbReference type="GO" id="GO:0044718">
    <property type="term" value="P:siderophore transmembrane transport"/>
    <property type="evidence" value="ECO:0007669"/>
    <property type="project" value="TreeGrafter"/>
</dbReference>
<comment type="subcellular location">
    <subcellularLocation>
        <location evidence="1">Cell outer membrane</location>
        <topology evidence="1">Multi-pass membrane protein</topology>
    </subcellularLocation>
</comment>
<dbReference type="SUPFAM" id="SSF49464">
    <property type="entry name" value="Carboxypeptidase regulatory domain-like"/>
    <property type="match status" value="1"/>
</dbReference>
<dbReference type="SUPFAM" id="SSF56935">
    <property type="entry name" value="Porins"/>
    <property type="match status" value="1"/>
</dbReference>
<reference evidence="9 10" key="1">
    <citation type="journal article" date="2012" name="Stand. Genomic Sci.">
        <title>Complete genome sequence of Terriglobus saanensis type strain SP1PR4(T), an Acidobacteria from tundra soil.</title>
        <authorList>
            <person name="Rawat S.R."/>
            <person name="Mannisto M.K."/>
            <person name="Starovoytov V."/>
            <person name="Goodwin L."/>
            <person name="Nolan M."/>
            <person name="Hauser L."/>
            <person name="Land M."/>
            <person name="Davenport K.W."/>
            <person name="Woyke T."/>
            <person name="Haggblom M.M."/>
        </authorList>
    </citation>
    <scope>NUCLEOTIDE SEQUENCE</scope>
    <source>
        <strain evidence="10">ATCC BAA-1853 / DSM 23119 / SP1PR4</strain>
    </source>
</reference>
<proteinExistence type="predicted"/>
<evidence type="ECO:0000256" key="1">
    <source>
        <dbReference type="ARBA" id="ARBA00004571"/>
    </source>
</evidence>
<dbReference type="EMBL" id="CP002467">
    <property type="protein sequence ID" value="ADV84333.1"/>
    <property type="molecule type" value="Genomic_DNA"/>
</dbReference>
<evidence type="ECO:0000313" key="9">
    <source>
        <dbReference type="EMBL" id="ADV84333.1"/>
    </source>
</evidence>
<keyword evidence="7" id="KW-0732">Signal</keyword>
<dbReference type="HOGENOM" id="CLU_006298_0_0_0"/>
<evidence type="ECO:0000256" key="2">
    <source>
        <dbReference type="ARBA" id="ARBA00022448"/>
    </source>
</evidence>
<dbReference type="RefSeq" id="WP_013570063.1">
    <property type="nucleotide sequence ID" value="NC_014963.1"/>
</dbReference>
<dbReference type="eggNOG" id="COG1629">
    <property type="taxonomic scope" value="Bacteria"/>
</dbReference>
<keyword evidence="10" id="KW-1185">Reference proteome</keyword>
<dbReference type="Pfam" id="PF25183">
    <property type="entry name" value="OMP_b-brl_4"/>
    <property type="match status" value="1"/>
</dbReference>
<keyword evidence="3" id="KW-1134">Transmembrane beta strand</keyword>
<dbReference type="OrthoDB" id="97893at2"/>
<accession>E8UYW7</accession>
<keyword evidence="5" id="KW-0472">Membrane</keyword>
<name>E8UYW7_TERSS</name>
<evidence type="ECO:0000256" key="5">
    <source>
        <dbReference type="ARBA" id="ARBA00023136"/>
    </source>
</evidence>
<dbReference type="Pfam" id="PF13620">
    <property type="entry name" value="CarboxypepD_reg"/>
    <property type="match status" value="1"/>
</dbReference>
<dbReference type="InterPro" id="IPR036942">
    <property type="entry name" value="Beta-barrel_TonB_sf"/>
</dbReference>
<protein>
    <submittedName>
        <fullName evidence="9">Cna B domain protein</fullName>
    </submittedName>
</protein>
<evidence type="ECO:0000256" key="4">
    <source>
        <dbReference type="ARBA" id="ARBA00022692"/>
    </source>
</evidence>